<organism evidence="1 2">
    <name type="scientific">Helianthus annuus</name>
    <name type="common">Common sunflower</name>
    <dbReference type="NCBI Taxonomy" id="4232"/>
    <lineage>
        <taxon>Eukaryota</taxon>
        <taxon>Viridiplantae</taxon>
        <taxon>Streptophyta</taxon>
        <taxon>Embryophyta</taxon>
        <taxon>Tracheophyta</taxon>
        <taxon>Spermatophyta</taxon>
        <taxon>Magnoliopsida</taxon>
        <taxon>eudicotyledons</taxon>
        <taxon>Gunneridae</taxon>
        <taxon>Pentapetalae</taxon>
        <taxon>asterids</taxon>
        <taxon>campanulids</taxon>
        <taxon>Asterales</taxon>
        <taxon>Asteraceae</taxon>
        <taxon>Asteroideae</taxon>
        <taxon>Heliantheae alliance</taxon>
        <taxon>Heliantheae</taxon>
        <taxon>Helianthus</taxon>
    </lineage>
</organism>
<reference evidence="2" key="1">
    <citation type="journal article" date="2017" name="Nature">
        <title>The sunflower genome provides insights into oil metabolism, flowering and Asterid evolution.</title>
        <authorList>
            <person name="Badouin H."/>
            <person name="Gouzy J."/>
            <person name="Grassa C.J."/>
            <person name="Murat F."/>
            <person name="Staton S.E."/>
            <person name="Cottret L."/>
            <person name="Lelandais-Briere C."/>
            <person name="Owens G.L."/>
            <person name="Carrere S."/>
            <person name="Mayjonade B."/>
            <person name="Legrand L."/>
            <person name="Gill N."/>
            <person name="Kane N.C."/>
            <person name="Bowers J.E."/>
            <person name="Hubner S."/>
            <person name="Bellec A."/>
            <person name="Berard A."/>
            <person name="Berges H."/>
            <person name="Blanchet N."/>
            <person name="Boniface M.C."/>
            <person name="Brunel D."/>
            <person name="Catrice O."/>
            <person name="Chaidir N."/>
            <person name="Claudel C."/>
            <person name="Donnadieu C."/>
            <person name="Faraut T."/>
            <person name="Fievet G."/>
            <person name="Helmstetter N."/>
            <person name="King M."/>
            <person name="Knapp S.J."/>
            <person name="Lai Z."/>
            <person name="Le Paslier M.C."/>
            <person name="Lippi Y."/>
            <person name="Lorenzon L."/>
            <person name="Mandel J.R."/>
            <person name="Marage G."/>
            <person name="Marchand G."/>
            <person name="Marquand E."/>
            <person name="Bret-Mestries E."/>
            <person name="Morien E."/>
            <person name="Nambeesan S."/>
            <person name="Nguyen T."/>
            <person name="Pegot-Espagnet P."/>
            <person name="Pouilly N."/>
            <person name="Raftis F."/>
            <person name="Sallet E."/>
            <person name="Schiex T."/>
            <person name="Thomas J."/>
            <person name="Vandecasteele C."/>
            <person name="Vares D."/>
            <person name="Vear F."/>
            <person name="Vautrin S."/>
            <person name="Crespi M."/>
            <person name="Mangin B."/>
            <person name="Burke J.M."/>
            <person name="Salse J."/>
            <person name="Munos S."/>
            <person name="Vincourt P."/>
            <person name="Rieseberg L.H."/>
            <person name="Langlade N.B."/>
        </authorList>
    </citation>
    <scope>NUCLEOTIDE SEQUENCE [LARGE SCALE GENOMIC DNA]</scope>
    <source>
        <strain evidence="2">cv. SF193</strain>
    </source>
</reference>
<protein>
    <submittedName>
        <fullName evidence="1">Uncharacterized protein</fullName>
    </submittedName>
</protein>
<accession>A0A251VPT5</accession>
<evidence type="ECO:0000313" key="2">
    <source>
        <dbReference type="Proteomes" id="UP000215914"/>
    </source>
</evidence>
<name>A0A251VPT5_HELAN</name>
<dbReference type="Proteomes" id="UP000215914">
    <property type="component" value="Chromosome 1"/>
</dbReference>
<evidence type="ECO:0000313" key="1">
    <source>
        <dbReference type="EMBL" id="OTG37474.1"/>
    </source>
</evidence>
<keyword evidence="2" id="KW-1185">Reference proteome</keyword>
<proteinExistence type="predicted"/>
<sequence length="136" mass="15229">MDYINPKNNNTLLVVHSRPRSPSLTTQPPSLFSAHCNFTAPPLYLLDFVSCISHNKFPHTNPTAVLHHAHHLSSLSLPRQPEHITTPPSPIADCCLLLQRRRTQVADFVCGDLGDDVHQRRRISSSPKSKVQFHVG</sequence>
<dbReference type="EMBL" id="CM007890">
    <property type="protein sequence ID" value="OTG37474.1"/>
    <property type="molecule type" value="Genomic_DNA"/>
</dbReference>
<dbReference type="AlphaFoldDB" id="A0A251VPT5"/>
<dbReference type="InParanoid" id="A0A251VPT5"/>
<gene>
    <name evidence="1" type="ORF">HannXRQ_Chr01g0019221</name>
</gene>